<comment type="similarity">
    <text evidence="2">Belongs to the glycosyl hydrolase 51 family.</text>
</comment>
<keyword evidence="5" id="KW-0378">Hydrolase</keyword>
<dbReference type="PANTHER" id="PTHR31776">
    <property type="entry name" value="ALPHA-L-ARABINOFURANOSIDASE 1"/>
    <property type="match status" value="1"/>
</dbReference>
<protein>
    <recommendedName>
        <fullName evidence="3">non-reducing end alpha-L-arabinofuranosidase</fullName>
        <ecNumber evidence="3">3.2.1.55</ecNumber>
    </recommendedName>
</protein>
<gene>
    <name evidence="6" type="ORF">Lalb_Chr08g0239981</name>
</gene>
<dbReference type="InterPro" id="IPR017853">
    <property type="entry name" value="GH"/>
</dbReference>
<dbReference type="FunFam" id="2.60.40.1180:FF:000011">
    <property type="entry name" value="Alpha-L-arabinofuranosidase 1"/>
    <property type="match status" value="1"/>
</dbReference>
<keyword evidence="4" id="KW-0732">Signal</keyword>
<evidence type="ECO:0000256" key="1">
    <source>
        <dbReference type="ARBA" id="ARBA00001462"/>
    </source>
</evidence>
<dbReference type="GO" id="GO:0046373">
    <property type="term" value="P:L-arabinose metabolic process"/>
    <property type="evidence" value="ECO:0007669"/>
    <property type="project" value="InterPro"/>
</dbReference>
<comment type="catalytic activity">
    <reaction evidence="1">
        <text>Hydrolysis of terminal non-reducing alpha-L-arabinofuranoside residues in alpha-L-arabinosides.</text>
        <dbReference type="EC" id="3.2.1.55"/>
    </reaction>
</comment>
<accession>A0A6A5ML15</accession>
<dbReference type="Gene3D" id="2.60.40.1180">
    <property type="entry name" value="Golgi alpha-mannosidase II"/>
    <property type="match status" value="1"/>
</dbReference>
<evidence type="ECO:0000313" key="6">
    <source>
        <dbReference type="EMBL" id="KAE9608844.1"/>
    </source>
</evidence>
<proteinExistence type="inferred from homology"/>
<evidence type="ECO:0000256" key="4">
    <source>
        <dbReference type="ARBA" id="ARBA00022729"/>
    </source>
</evidence>
<keyword evidence="6" id="KW-0326">Glycosidase</keyword>
<dbReference type="Pfam" id="PF22848">
    <property type="entry name" value="ASD1_dom"/>
    <property type="match status" value="1"/>
</dbReference>
<dbReference type="PANTHER" id="PTHR31776:SF18">
    <property type="entry name" value="NON-REDUCING END ALPHA-L-ARABINOFURANOSIDASE"/>
    <property type="match status" value="1"/>
</dbReference>
<dbReference type="InterPro" id="IPR055235">
    <property type="entry name" value="ASD1_cat"/>
</dbReference>
<dbReference type="Pfam" id="PF06964">
    <property type="entry name" value="Alpha-L-AF_C"/>
    <property type="match status" value="1"/>
</dbReference>
<evidence type="ECO:0000313" key="7">
    <source>
        <dbReference type="Proteomes" id="UP000447434"/>
    </source>
</evidence>
<dbReference type="AlphaFoldDB" id="A0A6A5ML15"/>
<dbReference type="EC" id="3.2.1.55" evidence="3"/>
<dbReference type="GO" id="GO:0046556">
    <property type="term" value="F:alpha-L-arabinofuranosidase activity"/>
    <property type="evidence" value="ECO:0007669"/>
    <property type="project" value="UniProtKB-EC"/>
</dbReference>
<name>A0A6A5ML15_LUPAL</name>
<dbReference type="OrthoDB" id="406864at2759"/>
<dbReference type="SUPFAM" id="SSF51445">
    <property type="entry name" value="(Trans)glycosidases"/>
    <property type="match status" value="1"/>
</dbReference>
<dbReference type="InterPro" id="IPR013780">
    <property type="entry name" value="Glyco_hydro_b"/>
</dbReference>
<evidence type="ECO:0000256" key="3">
    <source>
        <dbReference type="ARBA" id="ARBA00012670"/>
    </source>
</evidence>
<dbReference type="InterPro" id="IPR008979">
    <property type="entry name" value="Galactose-bd-like_sf"/>
</dbReference>
<dbReference type="SMART" id="SM00813">
    <property type="entry name" value="Alpha-L-AF_C"/>
    <property type="match status" value="1"/>
</dbReference>
<dbReference type="SUPFAM" id="SSF49785">
    <property type="entry name" value="Galactose-binding domain-like"/>
    <property type="match status" value="1"/>
</dbReference>
<dbReference type="Gene3D" id="3.20.20.80">
    <property type="entry name" value="Glycosidases"/>
    <property type="match status" value="1"/>
</dbReference>
<dbReference type="InterPro" id="IPR010720">
    <property type="entry name" value="Alpha-L-AF_C"/>
</dbReference>
<evidence type="ECO:0000256" key="5">
    <source>
        <dbReference type="ARBA" id="ARBA00022801"/>
    </source>
</evidence>
<dbReference type="InterPro" id="IPR051563">
    <property type="entry name" value="Glycosyl_Hydrolase_51"/>
</dbReference>
<evidence type="ECO:0000256" key="2">
    <source>
        <dbReference type="ARBA" id="ARBA00007186"/>
    </source>
</evidence>
<dbReference type="EMBL" id="WOCE01000008">
    <property type="protein sequence ID" value="KAE9608844.1"/>
    <property type="molecule type" value="Genomic_DNA"/>
</dbReference>
<sequence>MAFYSLRVTCNVLLYSLIVYLFPFHCLADDNQTSTLVVNATSNLSARQIPDNFFGVFLEEINHEVSGGLWAELVSNRGFEAGNIDPWTIIGDNSSISVSTDLASCFEKNKVALKLEVLCGDTKPCPNNGVGISNPGFWGMNIEEGKKYQIIFYVKALAKTDLQISFIGADDKKLASFNATVGNTANWTRISNILEANATYHNASLQITTTTKGVYWLDQVSVMPKDTHKGNGFRKDLFQMVAKLKPKFLRFPGGCFVQGNVLSNAFKWKETVGPWEERPGHLNDVWNYWTDDGFGYFEGLQLAEDLHALPVWVFNSGISLKERVNSSELSTYVEDALDSIEFARGCTKSKWGSVRASMGHPKPFDLRYVAVGNEDCGNSNYRGNYLIFHDKIKYRYPDIKIISNCDGSGKPLDHPADLYDYHIYTNSADMFSKSTKFDKTSRSGPKAFVSEYAVWKEDAGLGSLLAAVSEAAFLIGLEKNRHFFLYTLLIFYELCFFSFITKNQYFHSIHFLCSDIVEMVAYAPLFLNINDKRWIPDAIVFDSYQNYGTPSYWVQRYFTDSSGAILLPTTLNTNSPNSLIASAIYLKGYKHNQNYIIIKVVNFGTTPQNLKISVNGLNSTVKHGSSKIVLTSSNSMDENSFLEPNKVAPRRSLLEDAANEMNVILPPYSVTSFDLLT</sequence>
<comment type="caution">
    <text evidence="6">The sequence shown here is derived from an EMBL/GenBank/DDBJ whole genome shotgun (WGS) entry which is preliminary data.</text>
</comment>
<keyword evidence="7" id="KW-1185">Reference proteome</keyword>
<reference evidence="7" key="1">
    <citation type="journal article" date="2020" name="Nat. Commun.">
        <title>Genome sequence of the cluster root forming white lupin.</title>
        <authorList>
            <person name="Hufnagel B."/>
            <person name="Marques A."/>
            <person name="Soriano A."/>
            <person name="Marques L."/>
            <person name="Divol F."/>
            <person name="Doumas P."/>
            <person name="Sallet E."/>
            <person name="Mancinotti D."/>
            <person name="Carrere S."/>
            <person name="Marande W."/>
            <person name="Arribat S."/>
            <person name="Keller J."/>
            <person name="Huneau C."/>
            <person name="Blein T."/>
            <person name="Aime D."/>
            <person name="Laguerre M."/>
            <person name="Taylor J."/>
            <person name="Schubert V."/>
            <person name="Nelson M."/>
            <person name="Geu-Flores F."/>
            <person name="Crespi M."/>
            <person name="Gallardo-Guerrero K."/>
            <person name="Delaux P.-M."/>
            <person name="Salse J."/>
            <person name="Berges H."/>
            <person name="Guyot R."/>
            <person name="Gouzy J."/>
            <person name="Peret B."/>
        </authorList>
    </citation>
    <scope>NUCLEOTIDE SEQUENCE [LARGE SCALE GENOMIC DNA]</scope>
    <source>
        <strain evidence="7">cv. Amiga</strain>
    </source>
</reference>
<dbReference type="Pfam" id="PF02018">
    <property type="entry name" value="CBM_4_9"/>
    <property type="match status" value="1"/>
</dbReference>
<organism evidence="6 7">
    <name type="scientific">Lupinus albus</name>
    <name type="common">White lupine</name>
    <name type="synonym">Lupinus termis</name>
    <dbReference type="NCBI Taxonomy" id="3870"/>
    <lineage>
        <taxon>Eukaryota</taxon>
        <taxon>Viridiplantae</taxon>
        <taxon>Streptophyta</taxon>
        <taxon>Embryophyta</taxon>
        <taxon>Tracheophyta</taxon>
        <taxon>Spermatophyta</taxon>
        <taxon>Magnoliopsida</taxon>
        <taxon>eudicotyledons</taxon>
        <taxon>Gunneridae</taxon>
        <taxon>Pentapetalae</taxon>
        <taxon>rosids</taxon>
        <taxon>fabids</taxon>
        <taxon>Fabales</taxon>
        <taxon>Fabaceae</taxon>
        <taxon>Papilionoideae</taxon>
        <taxon>50 kb inversion clade</taxon>
        <taxon>genistoids sensu lato</taxon>
        <taxon>core genistoids</taxon>
        <taxon>Genisteae</taxon>
        <taxon>Lupinus</taxon>
    </lineage>
</organism>
<dbReference type="InterPro" id="IPR003305">
    <property type="entry name" value="CenC_carb-bd"/>
</dbReference>
<dbReference type="Proteomes" id="UP000447434">
    <property type="component" value="Chromosome 8"/>
</dbReference>